<proteinExistence type="predicted"/>
<feature type="region of interest" description="Disordered" evidence="1">
    <location>
        <begin position="1"/>
        <end position="67"/>
    </location>
</feature>
<evidence type="ECO:0000313" key="2">
    <source>
        <dbReference type="EMBL" id="BBF89598.1"/>
    </source>
</evidence>
<dbReference type="EMBL" id="AP018865">
    <property type="protein sequence ID" value="BBF89598.1"/>
    <property type="molecule type" value="Genomic_DNA"/>
</dbReference>
<evidence type="ECO:0000256" key="1">
    <source>
        <dbReference type="SAM" id="MobiDB-lite"/>
    </source>
</evidence>
<name>A0A679BDC6_ORYGL</name>
<protein>
    <submittedName>
        <fullName evidence="2">Uncharacterized protein</fullName>
    </submittedName>
</protein>
<accession>A0A679BDC6</accession>
<organism evidence="2">
    <name type="scientific">Oryza glaberrima</name>
    <name type="common">African rice</name>
    <dbReference type="NCBI Taxonomy" id="4538"/>
    <lineage>
        <taxon>Eukaryota</taxon>
        <taxon>Viridiplantae</taxon>
        <taxon>Streptophyta</taxon>
        <taxon>Embryophyta</taxon>
        <taxon>Tracheophyta</taxon>
        <taxon>Spermatophyta</taxon>
        <taxon>Magnoliopsida</taxon>
        <taxon>Liliopsida</taxon>
        <taxon>Poales</taxon>
        <taxon>Poaceae</taxon>
        <taxon>BOP clade</taxon>
        <taxon>Oryzoideae</taxon>
        <taxon>Oryzeae</taxon>
        <taxon>Oryzinae</taxon>
        <taxon>Oryza</taxon>
    </lineage>
</organism>
<reference evidence="2" key="1">
    <citation type="submission" date="2018-08" db="EMBL/GenBank/DDBJ databases">
        <title>Oryza glaberrima genomic DNA, chromosome 11, BAC clone:Ogla0117M13.</title>
        <authorList>
            <person name="Wu J."/>
            <person name="Kanamori H."/>
        </authorList>
    </citation>
    <scope>NUCLEOTIDE SEQUENCE</scope>
    <source>
        <strain evidence="2">IRGC104038</strain>
    </source>
</reference>
<dbReference type="AlphaFoldDB" id="A0A679BDC6"/>
<sequence>MQQISRTTLAGAEEDSPCVAPLKSESGGAMQARVPCPVGVNGGRGGWRKMEQPSGRRKQFSEYLKKN</sequence>
<gene>
    <name evidence="2" type="primary">Ogla0117M13.6</name>
</gene>